<name>E9BI12_LEIDO</name>
<sequence length="30" mass="2941">MLSRVQSAMIRRAAGVRAASSAAAAAAAKP</sequence>
<dbReference type="Proteomes" id="UP000008980">
    <property type="component" value="Chromosome 25"/>
</dbReference>
<dbReference type="EMBL" id="FR799612">
    <property type="protein sequence ID" value="CBZ34888.1"/>
    <property type="molecule type" value="Genomic_DNA"/>
</dbReference>
<dbReference type="KEGG" id="ldo:LDBPK_052580"/>
<accession>E9BI12</accession>
<reference evidence="1 2" key="1">
    <citation type="journal article" date="2011" name="Genome Res.">
        <title>Whole genome sequencing of multiple Leishmania donovani clinical isolates provides insights into population structure and mechanisms of drug resistance.</title>
        <authorList>
            <person name="Downing T."/>
            <person name="Imamura H."/>
            <person name="Decuypere S."/>
            <person name="Clark T.G."/>
            <person name="Coombs G.H."/>
            <person name="Cotton J.A."/>
            <person name="Hilley J.D."/>
            <person name="de Doncker S."/>
            <person name="Maes I."/>
            <person name="Mottram J.C."/>
            <person name="Quail M.A."/>
            <person name="Rijal S."/>
            <person name="Sanders M."/>
            <person name="Schonian G."/>
            <person name="Stark O."/>
            <person name="Sundar S."/>
            <person name="Vanaerschot M."/>
            <person name="Hertz-Fowler C."/>
            <person name="Dujardin J.C."/>
            <person name="Berriman M."/>
        </authorList>
    </citation>
    <scope>NUCLEOTIDE SEQUENCE [LARGE SCALE GENOMIC DNA]</scope>
    <source>
        <strain evidence="1 2">BPK282A1</strain>
    </source>
</reference>
<dbReference type="RefSeq" id="XP_003861588.1">
    <property type="nucleotide sequence ID" value="XM_003861540.1"/>
</dbReference>
<dbReference type="AlphaFoldDB" id="E9BI12"/>
<organism evidence="1 2">
    <name type="scientific">Leishmania donovani</name>
    <dbReference type="NCBI Taxonomy" id="5661"/>
    <lineage>
        <taxon>Eukaryota</taxon>
        <taxon>Discoba</taxon>
        <taxon>Euglenozoa</taxon>
        <taxon>Kinetoplastea</taxon>
        <taxon>Metakinetoplastina</taxon>
        <taxon>Trypanosomatida</taxon>
        <taxon>Trypanosomatidae</taxon>
        <taxon>Leishmaniinae</taxon>
        <taxon>Leishmania</taxon>
    </lineage>
</organism>
<proteinExistence type="predicted"/>
<dbReference type="GeneID" id="13391501"/>
<feature type="non-terminal residue" evidence="1">
    <location>
        <position position="30"/>
    </location>
</feature>
<evidence type="ECO:0000313" key="2">
    <source>
        <dbReference type="Proteomes" id="UP000008980"/>
    </source>
</evidence>
<evidence type="ECO:0000313" key="1">
    <source>
        <dbReference type="EMBL" id="CBZ34888.1"/>
    </source>
</evidence>
<gene>
    <name evidence="1" type="ORF">LDBPK_052580</name>
</gene>
<protein>
    <submittedName>
        <fullName evidence="1">Uncharacterized protein</fullName>
    </submittedName>
</protein>
<dbReference type="VEuPathDB" id="TriTrypDB:LdBPK_052580.1"/>
<reference evidence="2" key="2">
    <citation type="submission" date="2011-02" db="EMBL/GenBank/DDBJ databases">
        <title>Whole genome sequencing of Leishmania donovani clinical lines reveals dynamic variation related to drug resistance.</title>
        <authorList>
            <person name="Downing T."/>
            <person name="Imamura H."/>
            <person name="Sanders M."/>
            <person name="Decuypere S."/>
            <person name="Hertz-Fowler C."/>
            <person name="Clark T.G."/>
            <person name="Rijal S."/>
            <person name="Sundar S."/>
            <person name="Quail M.A."/>
            <person name="De Doncker S."/>
            <person name="Maes I."/>
            <person name="Vanaerschot M."/>
            <person name="Stark O."/>
            <person name="Schonian G."/>
            <person name="Dujardin J.C."/>
            <person name="Berriman M."/>
        </authorList>
    </citation>
    <scope>NUCLEOTIDE SEQUENCE [LARGE SCALE GENOMIC DNA]</scope>
    <source>
        <strain evidence="2">BPK282A1</strain>
    </source>
</reference>